<accession>A0A2Z2NHM6</accession>
<feature type="domain" description="Cyclic nucleotide-binding" evidence="1">
    <location>
        <begin position="15"/>
        <end position="113"/>
    </location>
</feature>
<gene>
    <name evidence="2" type="ORF">IMCC3135_03465</name>
</gene>
<evidence type="ECO:0000259" key="1">
    <source>
        <dbReference type="PROSITE" id="PS50042"/>
    </source>
</evidence>
<name>A0A2Z2NHM6_9GAMM</name>
<dbReference type="RefSeq" id="WP_088916309.1">
    <property type="nucleotide sequence ID" value="NZ_CP018632.1"/>
</dbReference>
<dbReference type="GO" id="GO:0005829">
    <property type="term" value="C:cytosol"/>
    <property type="evidence" value="ECO:0007669"/>
    <property type="project" value="TreeGrafter"/>
</dbReference>
<dbReference type="SMART" id="SM00100">
    <property type="entry name" value="cNMP"/>
    <property type="match status" value="1"/>
</dbReference>
<dbReference type="GO" id="GO:0034220">
    <property type="term" value="P:monoatomic ion transmembrane transport"/>
    <property type="evidence" value="ECO:0007669"/>
    <property type="project" value="UniProtKB-KW"/>
</dbReference>
<keyword evidence="2" id="KW-0813">Transport</keyword>
<evidence type="ECO:0000313" key="3">
    <source>
        <dbReference type="Proteomes" id="UP000250079"/>
    </source>
</evidence>
<evidence type="ECO:0000313" key="2">
    <source>
        <dbReference type="EMBL" id="ASJ70806.1"/>
    </source>
</evidence>
<dbReference type="OrthoDB" id="8565101at2"/>
<keyword evidence="3" id="KW-1185">Reference proteome</keyword>
<dbReference type="InterPro" id="IPR018490">
    <property type="entry name" value="cNMP-bd_dom_sf"/>
</dbReference>
<dbReference type="KEGG" id="gai:IMCC3135_03465"/>
<dbReference type="PANTHER" id="PTHR24567">
    <property type="entry name" value="CRP FAMILY TRANSCRIPTIONAL REGULATORY PROTEIN"/>
    <property type="match status" value="1"/>
</dbReference>
<organism evidence="2 3">
    <name type="scientific">Granulosicoccus antarcticus IMCC3135</name>
    <dbReference type="NCBI Taxonomy" id="1192854"/>
    <lineage>
        <taxon>Bacteria</taxon>
        <taxon>Pseudomonadati</taxon>
        <taxon>Pseudomonadota</taxon>
        <taxon>Gammaproteobacteria</taxon>
        <taxon>Chromatiales</taxon>
        <taxon>Granulosicoccaceae</taxon>
        <taxon>Granulosicoccus</taxon>
    </lineage>
</organism>
<dbReference type="EMBL" id="CP018632">
    <property type="protein sequence ID" value="ASJ70806.1"/>
    <property type="molecule type" value="Genomic_DNA"/>
</dbReference>
<dbReference type="Proteomes" id="UP000250079">
    <property type="component" value="Chromosome"/>
</dbReference>
<dbReference type="GO" id="GO:0003700">
    <property type="term" value="F:DNA-binding transcription factor activity"/>
    <property type="evidence" value="ECO:0007669"/>
    <property type="project" value="TreeGrafter"/>
</dbReference>
<dbReference type="PROSITE" id="PS50042">
    <property type="entry name" value="CNMP_BINDING_3"/>
    <property type="match status" value="1"/>
</dbReference>
<reference evidence="2 3" key="1">
    <citation type="submission" date="2016-12" db="EMBL/GenBank/DDBJ databases">
        <authorList>
            <person name="Song W.-J."/>
            <person name="Kurnit D.M."/>
        </authorList>
    </citation>
    <scope>NUCLEOTIDE SEQUENCE [LARGE SCALE GENOMIC DNA]</scope>
    <source>
        <strain evidence="2 3">IMCC3135</strain>
    </source>
</reference>
<proteinExistence type="predicted"/>
<dbReference type="InterPro" id="IPR000595">
    <property type="entry name" value="cNMP-bd_dom"/>
</dbReference>
<dbReference type="Gene3D" id="2.60.120.10">
    <property type="entry name" value="Jelly Rolls"/>
    <property type="match status" value="1"/>
</dbReference>
<keyword evidence="2" id="KW-0407">Ion channel</keyword>
<dbReference type="CDD" id="cd00038">
    <property type="entry name" value="CAP_ED"/>
    <property type="match status" value="1"/>
</dbReference>
<dbReference type="AlphaFoldDB" id="A0A2Z2NHM6"/>
<keyword evidence="2" id="KW-0406">Ion transport</keyword>
<dbReference type="Pfam" id="PF00027">
    <property type="entry name" value="cNMP_binding"/>
    <property type="match status" value="1"/>
</dbReference>
<sequence>MSIEDEYEILSRIELFESLESVQLKRLIFVSQRYQLQAGEYLFRQNDACNRVFAILQGECSVLVNTNHGEIALAVQGVGDLVGEMAAISGEPRNASIRANTACEVIGFEASDFISTVTNHPDTALMMMKILSERMAILRRQLDTLRNKQLNQ</sequence>
<dbReference type="PANTHER" id="PTHR24567:SF68">
    <property type="entry name" value="DNA-BINDING TRANSCRIPTIONAL DUAL REGULATOR CRP"/>
    <property type="match status" value="1"/>
</dbReference>
<dbReference type="InterPro" id="IPR014710">
    <property type="entry name" value="RmlC-like_jellyroll"/>
</dbReference>
<dbReference type="SUPFAM" id="SSF51206">
    <property type="entry name" value="cAMP-binding domain-like"/>
    <property type="match status" value="1"/>
</dbReference>
<protein>
    <submittedName>
        <fullName evidence="2">Cyclic nucleotide-gated potassium channel</fullName>
    </submittedName>
</protein>
<dbReference type="InterPro" id="IPR050397">
    <property type="entry name" value="Env_Response_Regulators"/>
</dbReference>